<feature type="chain" id="PRO_5045784086" description="Cystatin fetuin-B-type domain-containing protein" evidence="5">
    <location>
        <begin position="19"/>
        <end position="488"/>
    </location>
</feature>
<dbReference type="GO" id="GO:0004869">
    <property type="term" value="F:cysteine-type endopeptidase inhibitor activity"/>
    <property type="evidence" value="ECO:0007669"/>
    <property type="project" value="InterPro"/>
</dbReference>
<dbReference type="PANTHER" id="PTHR13814:SF10">
    <property type="entry name" value="FETUIN-B"/>
    <property type="match status" value="1"/>
</dbReference>
<feature type="region of interest" description="Disordered" evidence="4">
    <location>
        <begin position="261"/>
        <end position="370"/>
    </location>
</feature>
<sequence>MKFFSLLSLACVACMALAAPVEQEGAMMTASCVDPFAVSAAGLALGKINMDRQEGYVLALHRLANVNQMAHAETGVVFYLTMDVVETDCHVLTKANWKNCSRRPMEATPVYGQCKAVIYINRPQRVVRLYTYKCLIRPVPALGLLVICPDCPTHSAFDNTNILKAMTLSLDKFNKESGLSHRFLPGKISRAVSQGGIMEAYRVEYTIQESTCAPGDVSSCPLMDCEFAHKGFCKGSHAISHGEEFLDVACTLYESESAEKQKTLHQLGGETDHSHTDTASIPHDHAHSHDHAHDHTKGDPAHAGQGSPHMHPNPHTNTHSHAHDHTPGQAHDADHVHSHHAKAHNHTGDSPKQHHQYAHADDVHSHDHDHDLALDHDHKHAHLHEHEHHHHHHGVAGTPAKHPHHPDGVVLLLPAMGDTTTTMPTFPPEMATTKPDIADPDIMGQTEPAILPFPGSQATACPGPLTEGAGNPLVDKAFADDPLFKPAA</sequence>
<keyword evidence="3" id="KW-0325">Glycoprotein</keyword>
<dbReference type="PANTHER" id="PTHR13814">
    <property type="entry name" value="FETUIN"/>
    <property type="match status" value="1"/>
</dbReference>
<dbReference type="Proteomes" id="UP000694546">
    <property type="component" value="Chromosome 12"/>
</dbReference>
<gene>
    <name evidence="7" type="primary">fetub</name>
</gene>
<name>A0A8C5CSQ7_GADMO</name>
<evidence type="ECO:0000259" key="6">
    <source>
        <dbReference type="PROSITE" id="PS51530"/>
    </source>
</evidence>
<dbReference type="InterPro" id="IPR025764">
    <property type="entry name" value="Cystatin_Fetuin_B"/>
</dbReference>
<evidence type="ECO:0000256" key="3">
    <source>
        <dbReference type="ARBA" id="ARBA00023180"/>
    </source>
</evidence>
<reference evidence="7" key="1">
    <citation type="submission" date="2025-08" db="UniProtKB">
        <authorList>
            <consortium name="Ensembl"/>
        </authorList>
    </citation>
    <scope>IDENTIFICATION</scope>
</reference>
<evidence type="ECO:0000256" key="1">
    <source>
        <dbReference type="ARBA" id="ARBA00022729"/>
    </source>
</evidence>
<reference evidence="7" key="2">
    <citation type="submission" date="2025-09" db="UniProtKB">
        <authorList>
            <consortium name="Ensembl"/>
        </authorList>
    </citation>
    <scope>IDENTIFICATION</scope>
</reference>
<dbReference type="OrthoDB" id="9941887at2759"/>
<dbReference type="SUPFAM" id="SSF54403">
    <property type="entry name" value="Cystatin/monellin"/>
    <property type="match status" value="2"/>
</dbReference>
<dbReference type="OMA" id="GKGHFPF"/>
<keyword evidence="2" id="KW-1015">Disulfide bond</keyword>
<organism evidence="7 8">
    <name type="scientific">Gadus morhua</name>
    <name type="common">Atlantic cod</name>
    <dbReference type="NCBI Taxonomy" id="8049"/>
    <lineage>
        <taxon>Eukaryota</taxon>
        <taxon>Metazoa</taxon>
        <taxon>Chordata</taxon>
        <taxon>Craniata</taxon>
        <taxon>Vertebrata</taxon>
        <taxon>Euteleostomi</taxon>
        <taxon>Actinopterygii</taxon>
        <taxon>Neopterygii</taxon>
        <taxon>Teleostei</taxon>
        <taxon>Neoteleostei</taxon>
        <taxon>Acanthomorphata</taxon>
        <taxon>Zeiogadaria</taxon>
        <taxon>Gadariae</taxon>
        <taxon>Gadiformes</taxon>
        <taxon>Gadoidei</taxon>
        <taxon>Gadidae</taxon>
        <taxon>Gadus</taxon>
    </lineage>
</organism>
<dbReference type="GeneTree" id="ENSGT00950000182930"/>
<feature type="compositionally biased region" description="Basic and acidic residues" evidence="4">
    <location>
        <begin position="346"/>
        <end position="370"/>
    </location>
</feature>
<feature type="compositionally biased region" description="Basic and acidic residues" evidence="4">
    <location>
        <begin position="270"/>
        <end position="300"/>
    </location>
</feature>
<evidence type="ECO:0000256" key="5">
    <source>
        <dbReference type="SAM" id="SignalP"/>
    </source>
</evidence>
<feature type="compositionally biased region" description="Basic and acidic residues" evidence="4">
    <location>
        <begin position="321"/>
        <end position="336"/>
    </location>
</feature>
<feature type="region of interest" description="Disordered" evidence="4">
    <location>
        <begin position="424"/>
        <end position="467"/>
    </location>
</feature>
<feature type="compositionally biased region" description="Low complexity" evidence="4">
    <location>
        <begin position="424"/>
        <end position="433"/>
    </location>
</feature>
<dbReference type="GO" id="GO:0005576">
    <property type="term" value="C:extracellular region"/>
    <property type="evidence" value="ECO:0007669"/>
    <property type="project" value="TreeGrafter"/>
</dbReference>
<feature type="compositionally biased region" description="Low complexity" evidence="4">
    <location>
        <begin position="307"/>
        <end position="319"/>
    </location>
</feature>
<evidence type="ECO:0000256" key="4">
    <source>
        <dbReference type="SAM" id="MobiDB-lite"/>
    </source>
</evidence>
<dbReference type="AlphaFoldDB" id="A0A8C5CSQ7"/>
<feature type="domain" description="Cystatin fetuin-B-type" evidence="6">
    <location>
        <begin position="21"/>
        <end position="135"/>
    </location>
</feature>
<dbReference type="CDD" id="cd00042">
    <property type="entry name" value="CY"/>
    <property type="match status" value="1"/>
</dbReference>
<proteinExistence type="predicted"/>
<feature type="domain" description="Cystatin fetuin-B-type" evidence="6">
    <location>
        <begin position="146"/>
        <end position="251"/>
    </location>
</feature>
<evidence type="ECO:0000313" key="7">
    <source>
        <dbReference type="Ensembl" id="ENSGMOP00000066551.1"/>
    </source>
</evidence>
<evidence type="ECO:0000256" key="2">
    <source>
        <dbReference type="ARBA" id="ARBA00023157"/>
    </source>
</evidence>
<dbReference type="InterPro" id="IPR046350">
    <property type="entry name" value="Cystatin_sf"/>
</dbReference>
<keyword evidence="1 5" id="KW-0732">Signal</keyword>
<evidence type="ECO:0000313" key="8">
    <source>
        <dbReference type="Proteomes" id="UP000694546"/>
    </source>
</evidence>
<dbReference type="Ensembl" id="ENSGMOT00000058179.1">
    <property type="protein sequence ID" value="ENSGMOP00000066551.1"/>
    <property type="gene ID" value="ENSGMOG00000036547.1"/>
</dbReference>
<dbReference type="InterPro" id="IPR000010">
    <property type="entry name" value="Cystatin_dom"/>
</dbReference>
<dbReference type="Gene3D" id="3.10.450.10">
    <property type="match status" value="2"/>
</dbReference>
<accession>A0A8C5CSQ7</accession>
<feature type="compositionally biased region" description="Basic residues" evidence="4">
    <location>
        <begin position="382"/>
        <end position="394"/>
    </location>
</feature>
<feature type="signal peptide" evidence="5">
    <location>
        <begin position="1"/>
        <end position="18"/>
    </location>
</feature>
<dbReference type="InterPro" id="IPR050735">
    <property type="entry name" value="Kininogen_Fetuin_HRG"/>
</dbReference>
<protein>
    <recommendedName>
        <fullName evidence="6">Cystatin fetuin-B-type domain-containing protein</fullName>
    </recommendedName>
</protein>
<keyword evidence="8" id="KW-1185">Reference proteome</keyword>
<dbReference type="PROSITE" id="PS51530">
    <property type="entry name" value="CYSTATIN_FETUIN_B"/>
    <property type="match status" value="2"/>
</dbReference>
<dbReference type="SMART" id="SM00043">
    <property type="entry name" value="CY"/>
    <property type="match status" value="2"/>
</dbReference>
<feature type="region of interest" description="Disordered" evidence="4">
    <location>
        <begin position="382"/>
        <end position="410"/>
    </location>
</feature>